<accession>A0A813JAI8</accession>
<proteinExistence type="predicted"/>
<dbReference type="Pfam" id="PF00293">
    <property type="entry name" value="NUDIX"/>
    <property type="match status" value="1"/>
</dbReference>
<feature type="domain" description="Nudix hydrolase" evidence="1">
    <location>
        <begin position="17"/>
        <end position="167"/>
    </location>
</feature>
<evidence type="ECO:0000313" key="2">
    <source>
        <dbReference type="EMBL" id="CAE8668390.1"/>
    </source>
</evidence>
<evidence type="ECO:0000259" key="1">
    <source>
        <dbReference type="PROSITE" id="PS51462"/>
    </source>
</evidence>
<name>A0A813JAI8_POLGL</name>
<evidence type="ECO:0000313" key="3">
    <source>
        <dbReference type="Proteomes" id="UP000626109"/>
    </source>
</evidence>
<dbReference type="PROSITE" id="PS51462">
    <property type="entry name" value="NUDIX"/>
    <property type="match status" value="1"/>
</dbReference>
<feature type="non-terminal residue" evidence="2">
    <location>
        <position position="181"/>
    </location>
</feature>
<dbReference type="EMBL" id="CAJNNW010021727">
    <property type="protein sequence ID" value="CAE8668390.1"/>
    <property type="molecule type" value="Genomic_DNA"/>
</dbReference>
<comment type="caution">
    <text evidence="2">The sequence shown here is derived from an EMBL/GenBank/DDBJ whole genome shotgun (WGS) entry which is preliminary data.</text>
</comment>
<dbReference type="Proteomes" id="UP000626109">
    <property type="component" value="Unassembled WGS sequence"/>
</dbReference>
<organism evidence="2 3">
    <name type="scientific">Polarella glacialis</name>
    <name type="common">Dinoflagellate</name>
    <dbReference type="NCBI Taxonomy" id="89957"/>
    <lineage>
        <taxon>Eukaryota</taxon>
        <taxon>Sar</taxon>
        <taxon>Alveolata</taxon>
        <taxon>Dinophyceae</taxon>
        <taxon>Suessiales</taxon>
        <taxon>Suessiaceae</taxon>
        <taxon>Polarella</taxon>
    </lineage>
</organism>
<dbReference type="SUPFAM" id="SSF55811">
    <property type="entry name" value="Nudix"/>
    <property type="match status" value="1"/>
</dbReference>
<dbReference type="Gene3D" id="3.90.79.10">
    <property type="entry name" value="Nucleoside Triphosphate Pyrophosphohydrolase"/>
    <property type="match status" value="1"/>
</dbReference>
<dbReference type="InterPro" id="IPR015797">
    <property type="entry name" value="NUDIX_hydrolase-like_dom_sf"/>
</dbReference>
<gene>
    <name evidence="2" type="ORF">PGLA2088_LOCUS16908</name>
</gene>
<sequence length="181" mass="19563">APGKKPAGAQTGEAAQMQIKRAALMLFRGDEVLVVREKKEGGEKLLWSDLGGKVEAKESLLDCALREMAEEAEGFLSAGSIALLECGLRQRFGDGHHSPEVVALNSKGARPQAVAVFPMDCSGLELDLLSPAQPNSFGVHEIHWMSRSHPDLRNPKCTRWPLFRALCGMRSAGSRADGQTD</sequence>
<dbReference type="AlphaFoldDB" id="A0A813JAI8"/>
<dbReference type="InterPro" id="IPR000086">
    <property type="entry name" value="NUDIX_hydrolase_dom"/>
</dbReference>
<reference evidence="2" key="1">
    <citation type="submission" date="2021-02" db="EMBL/GenBank/DDBJ databases">
        <authorList>
            <person name="Dougan E. K."/>
            <person name="Rhodes N."/>
            <person name="Thang M."/>
            <person name="Chan C."/>
        </authorList>
    </citation>
    <scope>NUCLEOTIDE SEQUENCE</scope>
</reference>
<protein>
    <recommendedName>
        <fullName evidence="1">Nudix hydrolase domain-containing protein</fullName>
    </recommendedName>
</protein>
<feature type="non-terminal residue" evidence="2">
    <location>
        <position position="1"/>
    </location>
</feature>